<dbReference type="Pfam" id="PF13672">
    <property type="entry name" value="PP2C_2"/>
    <property type="match status" value="1"/>
</dbReference>
<proteinExistence type="predicted"/>
<name>A0A383DHT6_9ZZZZ</name>
<evidence type="ECO:0000259" key="1">
    <source>
        <dbReference type="Pfam" id="PF13672"/>
    </source>
</evidence>
<gene>
    <name evidence="2" type="ORF">METZ01_LOCUS496744</name>
</gene>
<accession>A0A383DHT6</accession>
<dbReference type="InterPro" id="IPR036457">
    <property type="entry name" value="PPM-type-like_dom_sf"/>
</dbReference>
<organism evidence="2">
    <name type="scientific">marine metagenome</name>
    <dbReference type="NCBI Taxonomy" id="408172"/>
    <lineage>
        <taxon>unclassified sequences</taxon>
        <taxon>metagenomes</taxon>
        <taxon>ecological metagenomes</taxon>
    </lineage>
</organism>
<dbReference type="AlphaFoldDB" id="A0A383DHT6"/>
<reference evidence="2" key="1">
    <citation type="submission" date="2018-05" db="EMBL/GenBank/DDBJ databases">
        <authorList>
            <person name="Lanie J.A."/>
            <person name="Ng W.-L."/>
            <person name="Kazmierczak K.M."/>
            <person name="Andrzejewski T.M."/>
            <person name="Davidsen T.M."/>
            <person name="Wayne K.J."/>
            <person name="Tettelin H."/>
            <person name="Glass J.I."/>
            <person name="Rusch D."/>
            <person name="Podicherti R."/>
            <person name="Tsui H.-C.T."/>
            <person name="Winkler M.E."/>
        </authorList>
    </citation>
    <scope>NUCLEOTIDE SEQUENCE</scope>
</reference>
<dbReference type="Gene3D" id="3.60.40.10">
    <property type="entry name" value="PPM-type phosphatase domain"/>
    <property type="match status" value="1"/>
</dbReference>
<sequence length="149" mass="16099">VEGIETQKEIFSVVAFTRRGPGRDQNEDACGIGDILLFGKDTNSGQKSVELSQLPFLVTLADGLGGHSSGDIASRTAIEHLNDAFKGSRGEFKIDEAIADVHHHIRELEEGSRSPYAMGTTIVGAVLNEKLCTIFNVGDSRVYWIHDAG</sequence>
<dbReference type="SUPFAM" id="SSF81606">
    <property type="entry name" value="PP2C-like"/>
    <property type="match status" value="1"/>
</dbReference>
<feature type="non-terminal residue" evidence="2">
    <location>
        <position position="149"/>
    </location>
</feature>
<protein>
    <recommendedName>
        <fullName evidence="1">PPM-type phosphatase domain-containing protein</fullName>
    </recommendedName>
</protein>
<dbReference type="EMBL" id="UINC01217336">
    <property type="protein sequence ID" value="SVE43890.1"/>
    <property type="molecule type" value="Genomic_DNA"/>
</dbReference>
<dbReference type="InterPro" id="IPR001932">
    <property type="entry name" value="PPM-type_phosphatase-like_dom"/>
</dbReference>
<feature type="domain" description="PPM-type phosphatase" evidence="1">
    <location>
        <begin position="49"/>
        <end position="145"/>
    </location>
</feature>
<feature type="non-terminal residue" evidence="2">
    <location>
        <position position="1"/>
    </location>
</feature>
<evidence type="ECO:0000313" key="2">
    <source>
        <dbReference type="EMBL" id="SVE43890.1"/>
    </source>
</evidence>